<dbReference type="AlphaFoldDB" id="A0AAV0Y043"/>
<dbReference type="EMBL" id="CARXXK010001115">
    <property type="protein sequence ID" value="CAI6373711.1"/>
    <property type="molecule type" value="Genomic_DNA"/>
</dbReference>
<dbReference type="Proteomes" id="UP001160148">
    <property type="component" value="Unassembled WGS sequence"/>
</dbReference>
<reference evidence="1 2" key="1">
    <citation type="submission" date="2023-01" db="EMBL/GenBank/DDBJ databases">
        <authorList>
            <person name="Whitehead M."/>
        </authorList>
    </citation>
    <scope>NUCLEOTIDE SEQUENCE [LARGE SCALE GENOMIC DNA]</scope>
</reference>
<dbReference type="PANTHER" id="PTHR33053:SF24">
    <property type="entry name" value="TRANSPOSASE DOMAIN-CONTAINING PROTEIN"/>
    <property type="match status" value="1"/>
</dbReference>
<proteinExistence type="predicted"/>
<dbReference type="PANTHER" id="PTHR33053">
    <property type="entry name" value="PROTEIN, PUTATIVE-RELATED"/>
    <property type="match status" value="1"/>
</dbReference>
<protein>
    <submittedName>
        <fullName evidence="1">Uncharacterized protein</fullName>
    </submittedName>
</protein>
<evidence type="ECO:0000313" key="2">
    <source>
        <dbReference type="Proteomes" id="UP001160148"/>
    </source>
</evidence>
<keyword evidence="2" id="KW-1185">Reference proteome</keyword>
<evidence type="ECO:0000313" key="1">
    <source>
        <dbReference type="EMBL" id="CAI6373711.1"/>
    </source>
</evidence>
<gene>
    <name evidence="1" type="ORF">MEUPH1_LOCUS27419</name>
</gene>
<sequence length="697" mass="80474">MIRSGRSKRRKIRNELNTLCTLHSKFLNKEDNIVEPAVLDENEDLTHPLIPIQDNNIVLSQDESCSLFEFVNQSPPSVEVGVNPFNLEESINDSVLNETTPFSNSVSSSNFISMEDQICQWAIQFNIKHNAVNSLLSCSKNHKCFKHFPIDSRTLFGTPTQKSKEIRTVHPGIYYHFGLEFGIKKYAPTNSCCIEIAIGIDGLPLSKSSGAQFWPILAYIMNIPKKMVFLVGLYYGTEKPHDSNDFLIDFVQDANNLITNGIILNNTNIKVSIKLFTCDAPAKSYVLKVKSHAGFSSCTRCTIEGEYINNRVAFPYSENHSTKRTHEHYLQMYDEDYHISNQISILTQIDGFNSVNMFSIDYMHLVCLGVTKKLMILWFSKGPLNVRVRSRKTHELSSNLLNLNSYITTDFARKSRSVFEMRRWKATEFRLFLLYTGPIVLKNIITDECYANFMALNIAMTILLSPNNNHLLNYARELLNFFVKSFQQIYGVHNISHNIHNLLHLGDDYQNYGPLDNCSAFCFENYMKELKLFLRKSEKPLQQVINRYYEKYNSKQGNDNYIEVPFDQPILRNEHTNGPLIKNISGSQYYKFLFKSISLSLKKEKDSYFLTTNNEIVKCLNIVQNDIGHVLLIGKYFKELNLLFDDPINSSILDIFEINNIIKRMKYWSVSQIKKKMMVFLQNTKLIAIPIIHTDQN</sequence>
<accession>A0AAV0Y043</accession>
<name>A0AAV0Y043_9HEMI</name>
<organism evidence="1 2">
    <name type="scientific">Macrosiphum euphorbiae</name>
    <name type="common">potato aphid</name>
    <dbReference type="NCBI Taxonomy" id="13131"/>
    <lineage>
        <taxon>Eukaryota</taxon>
        <taxon>Metazoa</taxon>
        <taxon>Ecdysozoa</taxon>
        <taxon>Arthropoda</taxon>
        <taxon>Hexapoda</taxon>
        <taxon>Insecta</taxon>
        <taxon>Pterygota</taxon>
        <taxon>Neoptera</taxon>
        <taxon>Paraneoptera</taxon>
        <taxon>Hemiptera</taxon>
        <taxon>Sternorrhyncha</taxon>
        <taxon>Aphidomorpha</taxon>
        <taxon>Aphidoidea</taxon>
        <taxon>Aphididae</taxon>
        <taxon>Macrosiphini</taxon>
        <taxon>Macrosiphum</taxon>
    </lineage>
</organism>
<comment type="caution">
    <text evidence="1">The sequence shown here is derived from an EMBL/GenBank/DDBJ whole genome shotgun (WGS) entry which is preliminary data.</text>
</comment>